<evidence type="ECO:0000313" key="2">
    <source>
        <dbReference type="EMBL" id="SAM71644.1"/>
    </source>
</evidence>
<gene>
    <name evidence="2" type="ORF">CHUV0807_2354</name>
</gene>
<protein>
    <submittedName>
        <fullName evidence="2">Uncharacterized protein</fullName>
    </submittedName>
</protein>
<dbReference type="AlphaFoldDB" id="A0A1C3H6Y5"/>
<accession>A0A1C3H6Y5</accession>
<dbReference type="Proteomes" id="UP000190837">
    <property type="component" value="Unassembled WGS sequence"/>
</dbReference>
<name>A0A1C3H6Y5_9GAMM</name>
<dbReference type="EMBL" id="FKLO01000080">
    <property type="protein sequence ID" value="SAM71644.1"/>
    <property type="molecule type" value="Genomic_DNA"/>
</dbReference>
<proteinExistence type="predicted"/>
<organism evidence="2 3">
    <name type="scientific">Cardiobacterium hominis</name>
    <dbReference type="NCBI Taxonomy" id="2718"/>
    <lineage>
        <taxon>Bacteria</taxon>
        <taxon>Pseudomonadati</taxon>
        <taxon>Pseudomonadota</taxon>
        <taxon>Gammaproteobacteria</taxon>
        <taxon>Cardiobacteriales</taxon>
        <taxon>Cardiobacteriaceae</taxon>
        <taxon>Cardiobacterium</taxon>
    </lineage>
</organism>
<evidence type="ECO:0000256" key="1">
    <source>
        <dbReference type="SAM" id="Coils"/>
    </source>
</evidence>
<feature type="coiled-coil region" evidence="1">
    <location>
        <begin position="26"/>
        <end position="53"/>
    </location>
</feature>
<dbReference type="RefSeq" id="WP_079542103.1">
    <property type="nucleotide sequence ID" value="NZ_FKLO01000080.1"/>
</dbReference>
<reference evidence="3" key="1">
    <citation type="submission" date="2016-04" db="EMBL/GenBank/DDBJ databases">
        <authorList>
            <person name="Tagini F."/>
        </authorList>
    </citation>
    <scope>NUCLEOTIDE SEQUENCE [LARGE SCALE GENOMIC DNA]</scope>
    <source>
        <strain evidence="3">CHUV0807</strain>
    </source>
</reference>
<keyword evidence="1" id="KW-0175">Coiled coil</keyword>
<sequence length="80" mass="8864">MINLILTLLGLCGLLGALLWLALGRAKRLQSKLADAERTIAAQNRVLEAARERAEIDYHVERLDEAAVIGELQKQGDLRD</sequence>
<evidence type="ECO:0000313" key="3">
    <source>
        <dbReference type="Proteomes" id="UP000190837"/>
    </source>
</evidence>